<name>A0A6D2HP15_9BRAS</name>
<evidence type="ECO:0000313" key="2">
    <source>
        <dbReference type="EMBL" id="CAA7016402.1"/>
    </source>
</evidence>
<comment type="caution">
    <text evidence="2">The sequence shown here is derived from an EMBL/GenBank/DDBJ whole genome shotgun (WGS) entry which is preliminary data.</text>
</comment>
<feature type="compositionally biased region" description="Polar residues" evidence="1">
    <location>
        <begin position="1"/>
        <end position="24"/>
    </location>
</feature>
<feature type="region of interest" description="Disordered" evidence="1">
    <location>
        <begin position="97"/>
        <end position="139"/>
    </location>
</feature>
<feature type="region of interest" description="Disordered" evidence="1">
    <location>
        <begin position="1"/>
        <end position="47"/>
    </location>
</feature>
<organism evidence="2 3">
    <name type="scientific">Microthlaspi erraticum</name>
    <dbReference type="NCBI Taxonomy" id="1685480"/>
    <lineage>
        <taxon>Eukaryota</taxon>
        <taxon>Viridiplantae</taxon>
        <taxon>Streptophyta</taxon>
        <taxon>Embryophyta</taxon>
        <taxon>Tracheophyta</taxon>
        <taxon>Spermatophyta</taxon>
        <taxon>Magnoliopsida</taxon>
        <taxon>eudicotyledons</taxon>
        <taxon>Gunneridae</taxon>
        <taxon>Pentapetalae</taxon>
        <taxon>rosids</taxon>
        <taxon>malvids</taxon>
        <taxon>Brassicales</taxon>
        <taxon>Brassicaceae</taxon>
        <taxon>Coluteocarpeae</taxon>
        <taxon>Microthlaspi</taxon>
    </lineage>
</organism>
<keyword evidence="3" id="KW-1185">Reference proteome</keyword>
<dbReference type="EMBL" id="CACVBM020000222">
    <property type="protein sequence ID" value="CAA7016402.1"/>
    <property type="molecule type" value="Genomic_DNA"/>
</dbReference>
<dbReference type="AlphaFoldDB" id="A0A6D2HP15"/>
<evidence type="ECO:0000313" key="3">
    <source>
        <dbReference type="Proteomes" id="UP000467841"/>
    </source>
</evidence>
<dbReference type="Proteomes" id="UP000467841">
    <property type="component" value="Unassembled WGS sequence"/>
</dbReference>
<proteinExistence type="predicted"/>
<accession>A0A6D2HP15</accession>
<reference evidence="2" key="1">
    <citation type="submission" date="2020-01" db="EMBL/GenBank/DDBJ databases">
        <authorList>
            <person name="Mishra B."/>
        </authorList>
    </citation>
    <scope>NUCLEOTIDE SEQUENCE [LARGE SCALE GENOMIC DNA]</scope>
</reference>
<feature type="compositionally biased region" description="Basic and acidic residues" evidence="1">
    <location>
        <begin position="97"/>
        <end position="111"/>
    </location>
</feature>
<evidence type="ECO:0000256" key="1">
    <source>
        <dbReference type="SAM" id="MobiDB-lite"/>
    </source>
</evidence>
<gene>
    <name evidence="2" type="ORF">MERR_LOCUS3637</name>
</gene>
<sequence>MANSKENTPTGSPSPSEENLSDSLPRTIDKSLPAEGRDKPAPTRNHLLATEIRLAAKIDFAATIPSAKKGREPSSVRTTPLEKIFLERQTPQLEEILLEREDPQTHGESRQATRRRFRVNASTAEKDSGTGGSPSTRRR</sequence>
<protein>
    <submittedName>
        <fullName evidence="2">Uncharacterized protein</fullName>
    </submittedName>
</protein>